<evidence type="ECO:0000256" key="1">
    <source>
        <dbReference type="ARBA" id="ARBA00004479"/>
    </source>
</evidence>
<sequence length="274" mass="30734">MTSCAVADENEEPNDFTSSFFTSRYIGGEEIGFFLEDISSPTLATSESELLQHPTNLPVFIEEPIHSYVIKNKPAFLQCRAAHALQVYFQCDGARKQLGSSANIPPIQQDFVDPQTGVRNVEASIYITRNDVEEYFGKEKFKCECIAWSSRGQIHSQPATVDVASVELNTTSALANYNTEAEELINRLFGDISSTTNAEEVGEETNENGGPLNECRCKMILARIAVVMMCGGLKCKITPWEVLHDETTVFSRWVLPDRRVYSIPLDRWLEDRFG</sequence>
<dbReference type="Pfam" id="PF25609">
    <property type="entry name" value="Unc5_NetrinR_N"/>
    <property type="match status" value="1"/>
</dbReference>
<organism evidence="8">
    <name type="scientific">Timema douglasi</name>
    <name type="common">Walking stick</name>
    <dbReference type="NCBI Taxonomy" id="61478"/>
    <lineage>
        <taxon>Eukaryota</taxon>
        <taxon>Metazoa</taxon>
        <taxon>Ecdysozoa</taxon>
        <taxon>Arthropoda</taxon>
        <taxon>Hexapoda</taxon>
        <taxon>Insecta</taxon>
        <taxon>Pterygota</taxon>
        <taxon>Neoptera</taxon>
        <taxon>Polyneoptera</taxon>
        <taxon>Phasmatodea</taxon>
        <taxon>Timematodea</taxon>
        <taxon>Timematoidea</taxon>
        <taxon>Timematidae</taxon>
        <taxon>Timema</taxon>
    </lineage>
</organism>
<dbReference type="InterPro" id="IPR057755">
    <property type="entry name" value="UNC5A-D-like_N"/>
</dbReference>
<keyword evidence="5" id="KW-0325">Glycoprotein</keyword>
<evidence type="ECO:0000256" key="4">
    <source>
        <dbReference type="ARBA" id="ARBA00023170"/>
    </source>
</evidence>
<evidence type="ECO:0000256" key="6">
    <source>
        <dbReference type="ARBA" id="ARBA00023319"/>
    </source>
</evidence>
<accession>A0A7R8VK38</accession>
<evidence type="ECO:0000256" key="2">
    <source>
        <dbReference type="ARBA" id="ARBA00023136"/>
    </source>
</evidence>
<keyword evidence="4" id="KW-0675">Receptor</keyword>
<dbReference type="Gene3D" id="2.60.40.10">
    <property type="entry name" value="Immunoglobulins"/>
    <property type="match status" value="1"/>
</dbReference>
<name>A0A7R8VK38_TIMDO</name>
<reference evidence="8" key="1">
    <citation type="submission" date="2020-11" db="EMBL/GenBank/DDBJ databases">
        <authorList>
            <person name="Tran Van P."/>
        </authorList>
    </citation>
    <scope>NUCLEOTIDE SEQUENCE</scope>
</reference>
<evidence type="ECO:0000256" key="3">
    <source>
        <dbReference type="ARBA" id="ARBA00023157"/>
    </source>
</evidence>
<comment type="subcellular location">
    <subcellularLocation>
        <location evidence="1">Membrane</location>
        <topology evidence="1">Single-pass type I membrane protein</topology>
    </subcellularLocation>
</comment>
<dbReference type="EMBL" id="OA566992">
    <property type="protein sequence ID" value="CAD7199715.1"/>
    <property type="molecule type" value="Genomic_DNA"/>
</dbReference>
<evidence type="ECO:0000259" key="7">
    <source>
        <dbReference type="Pfam" id="PF25609"/>
    </source>
</evidence>
<feature type="domain" description="Netrin receptor UNC5A-D-like N-terminal" evidence="7">
    <location>
        <begin position="54"/>
        <end position="161"/>
    </location>
</feature>
<dbReference type="InterPro" id="IPR013783">
    <property type="entry name" value="Ig-like_fold"/>
</dbReference>
<keyword evidence="2" id="KW-0472">Membrane</keyword>
<dbReference type="AlphaFoldDB" id="A0A7R8VK38"/>
<keyword evidence="6" id="KW-0393">Immunoglobulin domain</keyword>
<keyword evidence="3" id="KW-1015">Disulfide bond</keyword>
<gene>
    <name evidence="8" type="ORF">TDIB3V08_LOCUS5961</name>
</gene>
<evidence type="ECO:0000313" key="8">
    <source>
        <dbReference type="EMBL" id="CAD7199715.1"/>
    </source>
</evidence>
<proteinExistence type="predicted"/>
<protein>
    <recommendedName>
        <fullName evidence="7">Netrin receptor UNC5A-D-like N-terminal domain-containing protein</fullName>
    </recommendedName>
</protein>
<evidence type="ECO:0000256" key="5">
    <source>
        <dbReference type="ARBA" id="ARBA00023180"/>
    </source>
</evidence>